<name>A0AAV1QJK3_SCOSC</name>
<evidence type="ECO:0000313" key="2">
    <source>
        <dbReference type="EMBL" id="CAK6983609.1"/>
    </source>
</evidence>
<dbReference type="AlphaFoldDB" id="A0AAV1QJK3"/>
<comment type="caution">
    <text evidence="2">The sequence shown here is derived from an EMBL/GenBank/DDBJ whole genome shotgun (WGS) entry which is preliminary data.</text>
</comment>
<evidence type="ECO:0000313" key="3">
    <source>
        <dbReference type="Proteomes" id="UP001314229"/>
    </source>
</evidence>
<proteinExistence type="predicted"/>
<accession>A0AAV1QJK3</accession>
<sequence>MIIIGLTLAVLILIPLLLLILWMRKKKTLSSPTELNEPVGTIELDSCPVYENVSDLRVNTGAETDDEDVYENLK</sequence>
<evidence type="ECO:0000256" key="1">
    <source>
        <dbReference type="SAM" id="Phobius"/>
    </source>
</evidence>
<protein>
    <submittedName>
        <fullName evidence="2">B-cell receptor CD22-like</fullName>
    </submittedName>
</protein>
<keyword evidence="1" id="KW-1133">Transmembrane helix</keyword>
<reference evidence="2 3" key="1">
    <citation type="submission" date="2024-01" db="EMBL/GenBank/DDBJ databases">
        <authorList>
            <person name="Alioto T."/>
            <person name="Alioto T."/>
            <person name="Gomez Garrido J."/>
        </authorList>
    </citation>
    <scope>NUCLEOTIDE SEQUENCE [LARGE SCALE GENOMIC DNA]</scope>
</reference>
<dbReference type="EMBL" id="CAWUFR010001382">
    <property type="protein sequence ID" value="CAK6983609.1"/>
    <property type="molecule type" value="Genomic_DNA"/>
</dbReference>
<feature type="transmembrane region" description="Helical" evidence="1">
    <location>
        <begin position="6"/>
        <end position="23"/>
    </location>
</feature>
<keyword evidence="2" id="KW-0675">Receptor</keyword>
<keyword evidence="3" id="KW-1185">Reference proteome</keyword>
<dbReference type="Proteomes" id="UP001314229">
    <property type="component" value="Unassembled WGS sequence"/>
</dbReference>
<keyword evidence="1" id="KW-0812">Transmembrane</keyword>
<gene>
    <name evidence="2" type="ORF">FSCOSCO3_A005871</name>
</gene>
<keyword evidence="1" id="KW-0472">Membrane</keyword>
<organism evidence="2 3">
    <name type="scientific">Scomber scombrus</name>
    <name type="common">Atlantic mackerel</name>
    <name type="synonym">Scomber vernalis</name>
    <dbReference type="NCBI Taxonomy" id="13677"/>
    <lineage>
        <taxon>Eukaryota</taxon>
        <taxon>Metazoa</taxon>
        <taxon>Chordata</taxon>
        <taxon>Craniata</taxon>
        <taxon>Vertebrata</taxon>
        <taxon>Euteleostomi</taxon>
        <taxon>Actinopterygii</taxon>
        <taxon>Neopterygii</taxon>
        <taxon>Teleostei</taxon>
        <taxon>Neoteleostei</taxon>
        <taxon>Acanthomorphata</taxon>
        <taxon>Pelagiaria</taxon>
        <taxon>Scombriformes</taxon>
        <taxon>Scombridae</taxon>
        <taxon>Scomber</taxon>
    </lineage>
</organism>